<dbReference type="Gene3D" id="3.40.50.300">
    <property type="entry name" value="P-loop containing nucleotide triphosphate hydrolases"/>
    <property type="match status" value="1"/>
</dbReference>
<dbReference type="Gene3D" id="1.10.8.60">
    <property type="match status" value="1"/>
</dbReference>
<comment type="subcellular location">
    <subcellularLocation>
        <location evidence="1">Endosome membrane</location>
        <topology evidence="1">Peripheral membrane protein</topology>
    </subcellularLocation>
</comment>
<name>A0A6A6TZ85_9PEZI</name>
<evidence type="ECO:0000256" key="6">
    <source>
        <dbReference type="ARBA" id="ARBA00023136"/>
    </source>
</evidence>
<dbReference type="GO" id="GO:0005524">
    <property type="term" value="F:ATP binding"/>
    <property type="evidence" value="ECO:0007669"/>
    <property type="project" value="UniProtKB-KW"/>
</dbReference>
<feature type="compositionally biased region" description="Polar residues" evidence="7">
    <location>
        <begin position="63"/>
        <end position="77"/>
    </location>
</feature>
<evidence type="ECO:0000256" key="3">
    <source>
        <dbReference type="ARBA" id="ARBA00022741"/>
    </source>
</evidence>
<dbReference type="PANTHER" id="PTHR23074:SF83">
    <property type="entry name" value="VACUOLAR PROTEIN SORTING-ASSOCIATED PROTEIN 4A"/>
    <property type="match status" value="1"/>
</dbReference>
<keyword evidence="5" id="KW-0067">ATP-binding</keyword>
<sequence length="435" mass="47952">MTDGDVCHYCKICDGGDFDLCVDCYAIPSKRCPHTLPLCKITKIKAGTPSISFSQHDDETDSPFFTPNAPASSQESTPGWGASTPASGSSTPGQEPSEIDKLGKKFQETQLKESLLQSIVSEKPNVKWEDVAGLEAAKEELQESIVFPLRFPQMFTGKRKARRGILLYGPPGTGKSYLAKAVATEVEYTLFSISSSDVMSKWYGESEQLVRGLFQLAREKKPSIIFIDEIDALCANRDGSGGGGGGEDTARMKTEFLIQMDGVGNDNTGVLVLAASNLPWVLDPAMRRRFQKRIHIPLPEHEARKQLFRINIGDLAPDIHERDIDELARRTQGFSGSDIAIIIQDALMIPVKKVHMAKYFKKVYDKGPEQITPCEAHESGAQPMTWKQVPPKKLREPAISTMDFFSVLSGVKASVGEEDILKCQEWTQQYGSEGA</sequence>
<dbReference type="GO" id="GO:0010008">
    <property type="term" value="C:endosome membrane"/>
    <property type="evidence" value="ECO:0007669"/>
    <property type="project" value="UniProtKB-SubCell"/>
</dbReference>
<dbReference type="Pfam" id="PF09336">
    <property type="entry name" value="Vps4_C"/>
    <property type="match status" value="1"/>
</dbReference>
<dbReference type="InterPro" id="IPR015415">
    <property type="entry name" value="Spast_Vps4_C"/>
</dbReference>
<keyword evidence="10" id="KW-1185">Reference proteome</keyword>
<comment type="similarity">
    <text evidence="2">Belongs to the AAA ATPase family.</text>
</comment>
<dbReference type="EMBL" id="MU004242">
    <property type="protein sequence ID" value="KAF2664631.1"/>
    <property type="molecule type" value="Genomic_DNA"/>
</dbReference>
<feature type="domain" description="AAA+ ATPase" evidence="8">
    <location>
        <begin position="161"/>
        <end position="300"/>
    </location>
</feature>
<protein>
    <submittedName>
        <fullName evidence="9">AAA-domain-containing protein</fullName>
    </submittedName>
</protein>
<evidence type="ECO:0000256" key="2">
    <source>
        <dbReference type="ARBA" id="ARBA00006914"/>
    </source>
</evidence>
<dbReference type="GO" id="GO:0016887">
    <property type="term" value="F:ATP hydrolysis activity"/>
    <property type="evidence" value="ECO:0007669"/>
    <property type="project" value="InterPro"/>
</dbReference>
<evidence type="ECO:0000256" key="7">
    <source>
        <dbReference type="SAM" id="MobiDB-lite"/>
    </source>
</evidence>
<dbReference type="OrthoDB" id="29072at2759"/>
<evidence type="ECO:0000259" key="8">
    <source>
        <dbReference type="SMART" id="SM00382"/>
    </source>
</evidence>
<dbReference type="Pfam" id="PF00004">
    <property type="entry name" value="AAA"/>
    <property type="match status" value="1"/>
</dbReference>
<dbReference type="InterPro" id="IPR003959">
    <property type="entry name" value="ATPase_AAA_core"/>
</dbReference>
<dbReference type="InterPro" id="IPR041569">
    <property type="entry name" value="AAA_lid_3"/>
</dbReference>
<dbReference type="FunFam" id="3.40.50.300:FF:000043">
    <property type="entry name" value="Vacuolar protein sorting-associated protein 4"/>
    <property type="match status" value="1"/>
</dbReference>
<dbReference type="SMART" id="SM00382">
    <property type="entry name" value="AAA"/>
    <property type="match status" value="1"/>
</dbReference>
<evidence type="ECO:0000313" key="9">
    <source>
        <dbReference type="EMBL" id="KAF2664631.1"/>
    </source>
</evidence>
<feature type="compositionally biased region" description="Polar residues" evidence="7">
    <location>
        <begin position="84"/>
        <end position="94"/>
    </location>
</feature>
<dbReference type="PANTHER" id="PTHR23074">
    <property type="entry name" value="AAA DOMAIN-CONTAINING"/>
    <property type="match status" value="1"/>
</dbReference>
<dbReference type="FunFam" id="1.10.8.60:FF:000015">
    <property type="entry name" value="vacuolar protein sorting-associated protein 4A"/>
    <property type="match status" value="1"/>
</dbReference>
<dbReference type="AlphaFoldDB" id="A0A6A6TZ85"/>
<keyword evidence="4" id="KW-0967">Endosome</keyword>
<organism evidence="9 10">
    <name type="scientific">Microthyrium microscopicum</name>
    <dbReference type="NCBI Taxonomy" id="703497"/>
    <lineage>
        <taxon>Eukaryota</taxon>
        <taxon>Fungi</taxon>
        <taxon>Dikarya</taxon>
        <taxon>Ascomycota</taxon>
        <taxon>Pezizomycotina</taxon>
        <taxon>Dothideomycetes</taxon>
        <taxon>Dothideomycetes incertae sedis</taxon>
        <taxon>Microthyriales</taxon>
        <taxon>Microthyriaceae</taxon>
        <taxon>Microthyrium</taxon>
    </lineage>
</organism>
<evidence type="ECO:0000313" key="10">
    <source>
        <dbReference type="Proteomes" id="UP000799302"/>
    </source>
</evidence>
<dbReference type="InterPro" id="IPR050304">
    <property type="entry name" value="MT-severing_AAA_ATPase"/>
</dbReference>
<proteinExistence type="inferred from homology"/>
<dbReference type="SUPFAM" id="SSF52540">
    <property type="entry name" value="P-loop containing nucleoside triphosphate hydrolases"/>
    <property type="match status" value="1"/>
</dbReference>
<feature type="region of interest" description="Disordered" evidence="7">
    <location>
        <begin position="52"/>
        <end position="99"/>
    </location>
</feature>
<accession>A0A6A6TZ85</accession>
<keyword evidence="3" id="KW-0547">Nucleotide-binding</keyword>
<dbReference type="InterPro" id="IPR003593">
    <property type="entry name" value="AAA+_ATPase"/>
</dbReference>
<dbReference type="Pfam" id="PF17862">
    <property type="entry name" value="AAA_lid_3"/>
    <property type="match status" value="1"/>
</dbReference>
<gene>
    <name evidence="9" type="ORF">BT63DRAFT_378994</name>
</gene>
<evidence type="ECO:0000256" key="5">
    <source>
        <dbReference type="ARBA" id="ARBA00022840"/>
    </source>
</evidence>
<dbReference type="GO" id="GO:0016197">
    <property type="term" value="P:endosomal transport"/>
    <property type="evidence" value="ECO:0007669"/>
    <property type="project" value="TreeGrafter"/>
</dbReference>
<evidence type="ECO:0000256" key="4">
    <source>
        <dbReference type="ARBA" id="ARBA00022753"/>
    </source>
</evidence>
<keyword evidence="6" id="KW-0472">Membrane</keyword>
<evidence type="ECO:0000256" key="1">
    <source>
        <dbReference type="ARBA" id="ARBA00004481"/>
    </source>
</evidence>
<dbReference type="Proteomes" id="UP000799302">
    <property type="component" value="Unassembled WGS sequence"/>
</dbReference>
<dbReference type="GO" id="GO:0007033">
    <property type="term" value="P:vacuole organization"/>
    <property type="evidence" value="ECO:0007669"/>
    <property type="project" value="TreeGrafter"/>
</dbReference>
<reference evidence="9" key="1">
    <citation type="journal article" date="2020" name="Stud. Mycol.">
        <title>101 Dothideomycetes genomes: a test case for predicting lifestyles and emergence of pathogens.</title>
        <authorList>
            <person name="Haridas S."/>
            <person name="Albert R."/>
            <person name="Binder M."/>
            <person name="Bloem J."/>
            <person name="Labutti K."/>
            <person name="Salamov A."/>
            <person name="Andreopoulos B."/>
            <person name="Baker S."/>
            <person name="Barry K."/>
            <person name="Bills G."/>
            <person name="Bluhm B."/>
            <person name="Cannon C."/>
            <person name="Castanera R."/>
            <person name="Culley D."/>
            <person name="Daum C."/>
            <person name="Ezra D."/>
            <person name="Gonzalez J."/>
            <person name="Henrissat B."/>
            <person name="Kuo A."/>
            <person name="Liang C."/>
            <person name="Lipzen A."/>
            <person name="Lutzoni F."/>
            <person name="Magnuson J."/>
            <person name="Mondo S."/>
            <person name="Nolan M."/>
            <person name="Ohm R."/>
            <person name="Pangilinan J."/>
            <person name="Park H.-J."/>
            <person name="Ramirez L."/>
            <person name="Alfaro M."/>
            <person name="Sun H."/>
            <person name="Tritt A."/>
            <person name="Yoshinaga Y."/>
            <person name="Zwiers L.-H."/>
            <person name="Turgeon B."/>
            <person name="Goodwin S."/>
            <person name="Spatafora J."/>
            <person name="Crous P."/>
            <person name="Grigoriev I."/>
        </authorList>
    </citation>
    <scope>NUCLEOTIDE SEQUENCE</scope>
    <source>
        <strain evidence="9">CBS 115976</strain>
    </source>
</reference>
<dbReference type="InterPro" id="IPR027417">
    <property type="entry name" value="P-loop_NTPase"/>
</dbReference>
<dbReference type="GO" id="GO:0045324">
    <property type="term" value="P:late endosome to vacuole transport"/>
    <property type="evidence" value="ECO:0007669"/>
    <property type="project" value="UniProtKB-ARBA"/>
</dbReference>